<name>A0ABV6BPS8_9FLAO</name>
<proteinExistence type="predicted"/>
<evidence type="ECO:0000259" key="3">
    <source>
        <dbReference type="PROSITE" id="PS51782"/>
    </source>
</evidence>
<gene>
    <name evidence="4" type="ORF">ACFFLS_07915</name>
</gene>
<dbReference type="Gene3D" id="3.10.350.10">
    <property type="entry name" value="LysM domain"/>
    <property type="match status" value="1"/>
</dbReference>
<keyword evidence="5" id="KW-1185">Reference proteome</keyword>
<feature type="domain" description="LysM" evidence="3">
    <location>
        <begin position="39"/>
        <end position="83"/>
    </location>
</feature>
<dbReference type="SUPFAM" id="SSF54106">
    <property type="entry name" value="LysM domain"/>
    <property type="match status" value="1"/>
</dbReference>
<reference evidence="4 5" key="1">
    <citation type="submission" date="2024-09" db="EMBL/GenBank/DDBJ databases">
        <authorList>
            <person name="Sun Q."/>
            <person name="Mori K."/>
        </authorList>
    </citation>
    <scope>NUCLEOTIDE SEQUENCE [LARGE SCALE GENOMIC DNA]</scope>
    <source>
        <strain evidence="4 5">CGMCC 1.12926</strain>
    </source>
</reference>
<feature type="signal peptide" evidence="2">
    <location>
        <begin position="1"/>
        <end position="19"/>
    </location>
</feature>
<dbReference type="InterPro" id="IPR018392">
    <property type="entry name" value="LysM"/>
</dbReference>
<dbReference type="Pfam" id="PF01476">
    <property type="entry name" value="LysM"/>
    <property type="match status" value="1"/>
</dbReference>
<comment type="caution">
    <text evidence="4">The sequence shown here is derived from an EMBL/GenBank/DDBJ whole genome shotgun (WGS) entry which is preliminary data.</text>
</comment>
<evidence type="ECO:0000256" key="1">
    <source>
        <dbReference type="SAM" id="MobiDB-lite"/>
    </source>
</evidence>
<organism evidence="4 5">
    <name type="scientific">Flavobacterium procerum</name>
    <dbReference type="NCBI Taxonomy" id="1455569"/>
    <lineage>
        <taxon>Bacteria</taxon>
        <taxon>Pseudomonadati</taxon>
        <taxon>Bacteroidota</taxon>
        <taxon>Flavobacteriia</taxon>
        <taxon>Flavobacteriales</taxon>
        <taxon>Flavobacteriaceae</taxon>
        <taxon>Flavobacterium</taxon>
    </lineage>
</organism>
<dbReference type="CDD" id="cd00118">
    <property type="entry name" value="LysM"/>
    <property type="match status" value="1"/>
</dbReference>
<keyword evidence="2" id="KW-0732">Signal</keyword>
<dbReference type="RefSeq" id="WP_379685993.1">
    <property type="nucleotide sequence ID" value="NZ_JBHLYW010000007.1"/>
</dbReference>
<evidence type="ECO:0000256" key="2">
    <source>
        <dbReference type="SAM" id="SignalP"/>
    </source>
</evidence>
<feature type="chain" id="PRO_5047538216" evidence="2">
    <location>
        <begin position="20"/>
        <end position="431"/>
    </location>
</feature>
<dbReference type="PROSITE" id="PS51782">
    <property type="entry name" value="LYSM"/>
    <property type="match status" value="1"/>
</dbReference>
<dbReference type="InterPro" id="IPR036779">
    <property type="entry name" value="LysM_dom_sf"/>
</dbReference>
<evidence type="ECO:0000313" key="5">
    <source>
        <dbReference type="Proteomes" id="UP001589734"/>
    </source>
</evidence>
<accession>A0ABV6BPS8</accession>
<sequence>MIRNIIRSKQLFFVLLAHFLNISSTTGQTVNTNSKILFSTHEVKPKETIYSISNMYNLSTGELIELNPELKNEGIQLGMSLKVPVVNAEGANQVKKGTDVSNSVNSQNQKSQSSFVGEINPSISINSSKDGADKKRIIDFSDNYMLLLGREFAENKTREGQTYKTKENFFSIVDFNFKQFNKISSKQKLQPLALNDENDNYPIYRFDKYNLKMLKIAPLMSNGNSFLFVNYKENLLYTINTQTKGNSVPCTGYWHKSDYYVETENYFLTSSLDLVVEMIQATRNDKKKKIYVVYDKSSKIIKTETKNKDFTIYDCVYSNHNVPPNSKMRRLRYENLNESCAFTPNDICAYARVPQWKYLDGKPSAINPDESIYSAYIDFFKNSNEPSMPIYTYEFKFDKGKVDNAIVSLDMKYILINNKFVYALPSIEISK</sequence>
<evidence type="ECO:0000313" key="4">
    <source>
        <dbReference type="EMBL" id="MFC0076963.1"/>
    </source>
</evidence>
<feature type="region of interest" description="Disordered" evidence="1">
    <location>
        <begin position="96"/>
        <end position="115"/>
    </location>
</feature>
<dbReference type="Proteomes" id="UP001589734">
    <property type="component" value="Unassembled WGS sequence"/>
</dbReference>
<dbReference type="SMART" id="SM00257">
    <property type="entry name" value="LysM"/>
    <property type="match status" value="1"/>
</dbReference>
<protein>
    <submittedName>
        <fullName evidence="4">LysM peptidoglycan-binding domain-containing protein</fullName>
    </submittedName>
</protein>
<dbReference type="EMBL" id="JBHLYW010000007">
    <property type="protein sequence ID" value="MFC0076963.1"/>
    <property type="molecule type" value="Genomic_DNA"/>
</dbReference>
<feature type="compositionally biased region" description="Low complexity" evidence="1">
    <location>
        <begin position="100"/>
        <end position="115"/>
    </location>
</feature>